<evidence type="ECO:0008006" key="4">
    <source>
        <dbReference type="Google" id="ProtNLM"/>
    </source>
</evidence>
<gene>
    <name evidence="3" type="ORF">TRIUR3_07093</name>
</gene>
<dbReference type="EMBL" id="KD206661">
    <property type="protein sequence ID" value="EMS52504.1"/>
    <property type="molecule type" value="Genomic_DNA"/>
</dbReference>
<dbReference type="eggNOG" id="ENOG502R4FH">
    <property type="taxonomic scope" value="Eukaryota"/>
</dbReference>
<feature type="compositionally biased region" description="Low complexity" evidence="2">
    <location>
        <begin position="22"/>
        <end position="41"/>
    </location>
</feature>
<feature type="compositionally biased region" description="Polar residues" evidence="2">
    <location>
        <begin position="985"/>
        <end position="1001"/>
    </location>
</feature>
<dbReference type="AlphaFoldDB" id="M7ZWJ7"/>
<evidence type="ECO:0000313" key="3">
    <source>
        <dbReference type="EMBL" id="EMS52504.1"/>
    </source>
</evidence>
<feature type="coiled-coil region" evidence="1">
    <location>
        <begin position="343"/>
        <end position="389"/>
    </location>
</feature>
<protein>
    <recommendedName>
        <fullName evidence="4">Aminotransferase-like plant mobile domain-containing protein</fullName>
    </recommendedName>
</protein>
<sequence length="1001" mass="110464">MAMTNSARRRRKSPSFHKTNSDESCSVDMSDSDVSSQSKSTRNSRRTSSKKLKRAATAEVKQTINWKCDPVKICDIIKQLCPEQLKWIEELGFGSFIDMIECKLPRKLTIWLMKRVDCDSKCLVFRNRKVSIVHAVENLLKLPALDKAVPMPRPGRVRDKPFRGKTKFKSATAGRGESLKEATDMMLTYKEEKDKDKFCSCFMKVILCAYLAPTTGYQINRSYLLGALKDLSDIPRMNWCRFAADYLIDAIRDSRGNKVHNLNVGGCVHILHLIYADLLKSDLVTIPEGYPRIKYDDEKLEIFPTVEDHDDDIDDNAKSTHSMPLVTATISNVPCQEKHKLPQKNLIKRIKKLEDHYTAERQKLITLSKRKLQNNLQQLEIKKTKEMAALVQEEIHKAMLPMNDDARAGSSLHNDDPTLTKGSIGTESPCHSNLDEVVLLSAKSAQCGHQTSTHVDAIPQLTAGTPSSPTFMNEIVQIGTHESPPATNLVNKENVKLDNFHPASSFVGQITQYEPSSSKEIIPTDQIVQAEPAACKDPFMERQETIERQDTFVANVLPASNICAVPHQPDLVPAVIIPTSSFILPNKDGDQVHSHIVEAEKNNIPSEDSSMLKIVGTDVQADTASVVPVSTNITGPGQGYPGDQPESNVFVVEHAKHDSIINVLHEVRNTVTTPTTVDVIPDTDFIAPKSTESASEILVADAHKATNMDSLAHNAASDVIQLQHTDKTTLEDEFQNQSNKQFGNLDVSKNEIESKKDIEIADSHATLKDVADISSPPLSIEIVGDVSIMSVSQMTREYDRMNVPGAATIDTTEHIAASTLHEVSRPEDTDKLIQPQHIVFETSVLPDHRSSSLDVLQIDHSNLLSSMPKPSTQPPGITLQIGQTSPKESSAMQDSDQKLLDKCVEMILGMTTNPPPANDNNQSLSHAINEVLSETLEQTLALAEIETQCTAGDIESSSCQSTQQEVANVAQNDLTGQKEEESQDHPSNNSVAEVSSVGNMP</sequence>
<feature type="region of interest" description="Disordered" evidence="2">
    <location>
        <begin position="956"/>
        <end position="1001"/>
    </location>
</feature>
<keyword evidence="1" id="KW-0175">Coiled coil</keyword>
<feature type="compositionally biased region" description="Polar residues" evidence="2">
    <location>
        <begin position="956"/>
        <end position="975"/>
    </location>
</feature>
<evidence type="ECO:0000256" key="1">
    <source>
        <dbReference type="SAM" id="Coils"/>
    </source>
</evidence>
<feature type="region of interest" description="Disordered" evidence="2">
    <location>
        <begin position="1"/>
        <end position="54"/>
    </location>
</feature>
<feature type="compositionally biased region" description="Basic residues" evidence="2">
    <location>
        <begin position="42"/>
        <end position="54"/>
    </location>
</feature>
<evidence type="ECO:0000256" key="2">
    <source>
        <dbReference type="SAM" id="MobiDB-lite"/>
    </source>
</evidence>
<name>M7ZWJ7_TRIUA</name>
<dbReference type="STRING" id="4572.M7ZWJ7"/>
<reference evidence="3" key="1">
    <citation type="journal article" date="2013" name="Nature">
        <title>Draft genome of the wheat A-genome progenitor Triticum urartu.</title>
        <authorList>
            <person name="Ling H.Q."/>
            <person name="Zhao S."/>
            <person name="Liu D."/>
            <person name="Wang J."/>
            <person name="Sun H."/>
            <person name="Zhang C."/>
            <person name="Fan H."/>
            <person name="Li D."/>
            <person name="Dong L."/>
            <person name="Tao Y."/>
            <person name="Gao C."/>
            <person name="Wu H."/>
            <person name="Li Y."/>
            <person name="Cui Y."/>
            <person name="Guo X."/>
            <person name="Zheng S."/>
            <person name="Wang B."/>
            <person name="Yu K."/>
            <person name="Liang Q."/>
            <person name="Yang W."/>
            <person name="Lou X."/>
            <person name="Chen J."/>
            <person name="Feng M."/>
            <person name="Jian J."/>
            <person name="Zhang X."/>
            <person name="Luo G."/>
            <person name="Jiang Y."/>
            <person name="Liu J."/>
            <person name="Wang Z."/>
            <person name="Sha Y."/>
            <person name="Zhang B."/>
            <person name="Wu H."/>
            <person name="Tang D."/>
            <person name="Shen Q."/>
            <person name="Xue P."/>
            <person name="Zou S."/>
            <person name="Wang X."/>
            <person name="Liu X."/>
            <person name="Wang F."/>
            <person name="Yang Y."/>
            <person name="An X."/>
            <person name="Dong Z."/>
            <person name="Zhang K."/>
            <person name="Zhang X."/>
            <person name="Luo M.C."/>
            <person name="Dvorak J."/>
            <person name="Tong Y."/>
            <person name="Wang J."/>
            <person name="Yang H."/>
            <person name="Li Z."/>
            <person name="Wang D."/>
            <person name="Zhang A."/>
            <person name="Wang J."/>
        </authorList>
    </citation>
    <scope>NUCLEOTIDE SEQUENCE</scope>
</reference>
<dbReference type="PANTHER" id="PTHR34835:SF82">
    <property type="entry name" value="OS01G0826651 PROTEIN"/>
    <property type="match status" value="1"/>
</dbReference>
<accession>M7ZWJ7</accession>
<proteinExistence type="predicted"/>
<dbReference type="PANTHER" id="PTHR34835">
    <property type="entry name" value="OS07G0283600 PROTEIN-RELATED"/>
    <property type="match status" value="1"/>
</dbReference>
<organism evidence="3">
    <name type="scientific">Triticum urartu</name>
    <name type="common">Red wild einkorn</name>
    <name type="synonym">Crithodium urartu</name>
    <dbReference type="NCBI Taxonomy" id="4572"/>
    <lineage>
        <taxon>Eukaryota</taxon>
        <taxon>Viridiplantae</taxon>
        <taxon>Streptophyta</taxon>
        <taxon>Embryophyta</taxon>
        <taxon>Tracheophyta</taxon>
        <taxon>Spermatophyta</taxon>
        <taxon>Magnoliopsida</taxon>
        <taxon>Liliopsida</taxon>
        <taxon>Poales</taxon>
        <taxon>Poaceae</taxon>
        <taxon>BOP clade</taxon>
        <taxon>Pooideae</taxon>
        <taxon>Triticodae</taxon>
        <taxon>Triticeae</taxon>
        <taxon>Triticinae</taxon>
        <taxon>Triticum</taxon>
    </lineage>
</organism>